<protein>
    <submittedName>
        <fullName evidence="2">Uncharacterized protein</fullName>
    </submittedName>
</protein>
<dbReference type="EMBL" id="JASNWA010000007">
    <property type="protein sequence ID" value="KAK3173713.1"/>
    <property type="molecule type" value="Genomic_DNA"/>
</dbReference>
<evidence type="ECO:0000313" key="2">
    <source>
        <dbReference type="EMBL" id="KAK3173713.1"/>
    </source>
</evidence>
<sequence>MGKLTLAGIALLGEAEAGRRASAVQAFIQKIKEVEQKEKVASSASTLITKAKSAKNAPKGAHVLLYFRKGGMYLIDFINKAFVEMAKWLVENEGKYPADDKDGQMFVDIRQAKVQNITEYQVSSSQRCRLSFVENVKPCVGKPVFDFKSDTSKHESKPSASSGQDMPGLSPTPEPMMPPANDKGKGKIGIKEFEESYEALGQTLKLTVKCLQDLIEDYTEVALAAERLDATALTLHRAFMNNSRILSKALPLVQKGVKSKMISADAIDITKANDYHAEAKTAFDNAREIRDTVRTKLGRSSAVHGKRIFTHEGKSFETAFGLTAWSIYASDEDTPLTPSSRNRRRARSISFLPPD</sequence>
<feature type="region of interest" description="Disordered" evidence="1">
    <location>
        <begin position="149"/>
        <end position="185"/>
    </location>
</feature>
<keyword evidence="3" id="KW-1185">Reference proteome</keyword>
<proteinExistence type="predicted"/>
<evidence type="ECO:0000313" key="3">
    <source>
        <dbReference type="Proteomes" id="UP001276659"/>
    </source>
</evidence>
<gene>
    <name evidence="2" type="ORF">OEA41_007045</name>
</gene>
<organism evidence="2 3">
    <name type="scientific">Lepraria neglecta</name>
    <dbReference type="NCBI Taxonomy" id="209136"/>
    <lineage>
        <taxon>Eukaryota</taxon>
        <taxon>Fungi</taxon>
        <taxon>Dikarya</taxon>
        <taxon>Ascomycota</taxon>
        <taxon>Pezizomycotina</taxon>
        <taxon>Lecanoromycetes</taxon>
        <taxon>OSLEUM clade</taxon>
        <taxon>Lecanoromycetidae</taxon>
        <taxon>Lecanorales</taxon>
        <taxon>Lecanorineae</taxon>
        <taxon>Stereocaulaceae</taxon>
        <taxon>Lepraria</taxon>
    </lineage>
</organism>
<name>A0AAE0DNL5_9LECA</name>
<comment type="caution">
    <text evidence="2">The sequence shown here is derived from an EMBL/GenBank/DDBJ whole genome shotgun (WGS) entry which is preliminary data.</text>
</comment>
<accession>A0AAE0DNL5</accession>
<feature type="region of interest" description="Disordered" evidence="1">
    <location>
        <begin position="333"/>
        <end position="355"/>
    </location>
</feature>
<dbReference type="AlphaFoldDB" id="A0AAE0DNL5"/>
<reference evidence="2" key="1">
    <citation type="submission" date="2022-11" db="EMBL/GenBank/DDBJ databases">
        <title>Chromosomal genome sequence assembly and mating type (MAT) locus characterization of the leprose asexual lichenized fungus Lepraria neglecta (Nyl.) Erichsen.</title>
        <authorList>
            <person name="Allen J.L."/>
            <person name="Pfeffer B."/>
        </authorList>
    </citation>
    <scope>NUCLEOTIDE SEQUENCE</scope>
    <source>
        <strain evidence="2">Allen 5258</strain>
    </source>
</reference>
<dbReference type="Proteomes" id="UP001276659">
    <property type="component" value="Unassembled WGS sequence"/>
</dbReference>
<evidence type="ECO:0000256" key="1">
    <source>
        <dbReference type="SAM" id="MobiDB-lite"/>
    </source>
</evidence>